<evidence type="ECO:0000313" key="6">
    <source>
        <dbReference type="EMBL" id="AFK34458.1"/>
    </source>
</evidence>
<evidence type="ECO:0000256" key="5">
    <source>
        <dbReference type="ARBA" id="ARBA00023242"/>
    </source>
</evidence>
<evidence type="ECO:0000256" key="3">
    <source>
        <dbReference type="ARBA" id="ARBA00023015"/>
    </source>
</evidence>
<comment type="subcellular location">
    <subcellularLocation>
        <location evidence="1">Nucleus</location>
    </subcellularLocation>
</comment>
<keyword evidence="3" id="KW-0805">Transcription regulation</keyword>
<keyword evidence="4" id="KW-0804">Transcription</keyword>
<organism evidence="6">
    <name type="scientific">Lotus japonicus</name>
    <name type="common">Lotus corniculatus var. japonicus</name>
    <dbReference type="NCBI Taxonomy" id="34305"/>
    <lineage>
        <taxon>Eukaryota</taxon>
        <taxon>Viridiplantae</taxon>
        <taxon>Streptophyta</taxon>
        <taxon>Embryophyta</taxon>
        <taxon>Tracheophyta</taxon>
        <taxon>Spermatophyta</taxon>
        <taxon>Magnoliopsida</taxon>
        <taxon>eudicotyledons</taxon>
        <taxon>Gunneridae</taxon>
        <taxon>Pentapetalae</taxon>
        <taxon>rosids</taxon>
        <taxon>fabids</taxon>
        <taxon>Fabales</taxon>
        <taxon>Fabaceae</taxon>
        <taxon>Papilionoideae</taxon>
        <taxon>50 kb inversion clade</taxon>
        <taxon>NPAAA clade</taxon>
        <taxon>Hologalegina</taxon>
        <taxon>robinioid clade</taxon>
        <taxon>Loteae</taxon>
        <taxon>Lotus</taxon>
    </lineage>
</organism>
<evidence type="ECO:0000256" key="2">
    <source>
        <dbReference type="ARBA" id="ARBA00008048"/>
    </source>
</evidence>
<evidence type="ECO:0000256" key="1">
    <source>
        <dbReference type="ARBA" id="ARBA00004123"/>
    </source>
</evidence>
<dbReference type="EMBL" id="BT134663">
    <property type="protein sequence ID" value="AFK34458.1"/>
    <property type="molecule type" value="mRNA"/>
</dbReference>
<accession>I3S2G6</accession>
<dbReference type="GO" id="GO:0016592">
    <property type="term" value="C:mediator complex"/>
    <property type="evidence" value="ECO:0007669"/>
    <property type="project" value="InterPro"/>
</dbReference>
<dbReference type="GO" id="GO:0003713">
    <property type="term" value="F:transcription coactivator activity"/>
    <property type="evidence" value="ECO:0007669"/>
    <property type="project" value="TreeGrafter"/>
</dbReference>
<dbReference type="GO" id="GO:0006357">
    <property type="term" value="P:regulation of transcription by RNA polymerase II"/>
    <property type="evidence" value="ECO:0007669"/>
    <property type="project" value="TreeGrafter"/>
</dbReference>
<dbReference type="Pfam" id="PF11571">
    <property type="entry name" value="Med27"/>
    <property type="match status" value="1"/>
</dbReference>
<comment type="similarity">
    <text evidence="2">Belongs to the Mediator complex subunit 27 family.</text>
</comment>
<protein>
    <submittedName>
        <fullName evidence="6">Uncharacterized protein</fullName>
    </submittedName>
</protein>
<name>I3S2G6_LOTJA</name>
<reference evidence="6" key="1">
    <citation type="submission" date="2012-05" db="EMBL/GenBank/DDBJ databases">
        <authorList>
            <person name="Krishnakumar V."/>
            <person name="Cheung F."/>
            <person name="Xiao Y."/>
            <person name="Chan A."/>
            <person name="Moskal W.A."/>
            <person name="Town C.D."/>
        </authorList>
    </citation>
    <scope>NUCLEOTIDE SEQUENCE</scope>
</reference>
<proteinExistence type="evidence at transcript level"/>
<dbReference type="AlphaFoldDB" id="I3S2G6"/>
<sequence>MRAEAMCMPRGVSVHHVNRHITDYAAIALQYFLGNQPETSLYSLLHWISSYQTLFSRPCSKCSKLLAMDKQTNLLLPPVHRPYWKFSFSKILSNISLKDQNSDTTQAYHTGCLTEEV</sequence>
<dbReference type="InterPro" id="IPR021627">
    <property type="entry name" value="Mediator_Med27"/>
</dbReference>
<dbReference type="PANTHER" id="PTHR13130">
    <property type="entry name" value="34 KDA TRANSCRIPTIONAL CO-ACTIVATOR-RELATED"/>
    <property type="match status" value="1"/>
</dbReference>
<evidence type="ECO:0000256" key="4">
    <source>
        <dbReference type="ARBA" id="ARBA00023163"/>
    </source>
</evidence>
<dbReference type="PANTHER" id="PTHR13130:SF4">
    <property type="entry name" value="MEDIATOR OF RNA POLYMERASE II TRANSCRIPTION SUBUNIT 27"/>
    <property type="match status" value="1"/>
</dbReference>
<keyword evidence="5" id="KW-0539">Nucleus</keyword>